<sequence length="77" mass="8660">MKYQLLRPRRTSAALMFSALPFLVLPILALLYTSSFVFSLLCLATWSLSERAFGQCPRSQMCLRTDVPAASPPDDYD</sequence>
<evidence type="ECO:0000313" key="2">
    <source>
        <dbReference type="Proteomes" id="UP000784294"/>
    </source>
</evidence>
<dbReference type="AlphaFoldDB" id="A0A3S5CPZ3"/>
<organism evidence="1 2">
    <name type="scientific">Protopolystoma xenopodis</name>
    <dbReference type="NCBI Taxonomy" id="117903"/>
    <lineage>
        <taxon>Eukaryota</taxon>
        <taxon>Metazoa</taxon>
        <taxon>Spiralia</taxon>
        <taxon>Lophotrochozoa</taxon>
        <taxon>Platyhelminthes</taxon>
        <taxon>Monogenea</taxon>
        <taxon>Polyopisthocotylea</taxon>
        <taxon>Polystomatidea</taxon>
        <taxon>Polystomatidae</taxon>
        <taxon>Protopolystoma</taxon>
    </lineage>
</organism>
<reference evidence="1" key="1">
    <citation type="submission" date="2018-11" db="EMBL/GenBank/DDBJ databases">
        <authorList>
            <consortium name="Pathogen Informatics"/>
        </authorList>
    </citation>
    <scope>NUCLEOTIDE SEQUENCE</scope>
</reference>
<accession>A0A3S5CPZ3</accession>
<gene>
    <name evidence="1" type="ORF">PXEA_LOCUS32148</name>
</gene>
<protein>
    <submittedName>
        <fullName evidence="1">Uncharacterized protein</fullName>
    </submittedName>
</protein>
<dbReference type="Proteomes" id="UP000784294">
    <property type="component" value="Unassembled WGS sequence"/>
</dbReference>
<proteinExistence type="predicted"/>
<evidence type="ECO:0000313" key="1">
    <source>
        <dbReference type="EMBL" id="VEL38708.1"/>
    </source>
</evidence>
<name>A0A3S5CPZ3_9PLAT</name>
<comment type="caution">
    <text evidence="1">The sequence shown here is derived from an EMBL/GenBank/DDBJ whole genome shotgun (WGS) entry which is preliminary data.</text>
</comment>
<dbReference type="EMBL" id="CAAALY010258716">
    <property type="protein sequence ID" value="VEL38708.1"/>
    <property type="molecule type" value="Genomic_DNA"/>
</dbReference>
<keyword evidence="2" id="KW-1185">Reference proteome</keyword>